<dbReference type="AlphaFoldDB" id="A0A0J8JJ46"/>
<reference evidence="9 10" key="1">
    <citation type="submission" date="2015-04" db="EMBL/GenBank/DDBJ databases">
        <title>Draft Genome Sequence of the Novel Agar-Digesting Marine Bacterium Q1.</title>
        <authorList>
            <person name="Li Y."/>
            <person name="Li D."/>
            <person name="Chen G."/>
            <person name="Du Z."/>
        </authorList>
    </citation>
    <scope>NUCLEOTIDE SEQUENCE [LARGE SCALE GENOMIC DNA]</scope>
    <source>
        <strain evidence="9 10">Q1</strain>
    </source>
</reference>
<feature type="transmembrane region" description="Helical" evidence="6">
    <location>
        <begin position="329"/>
        <end position="351"/>
    </location>
</feature>
<accession>A0A0J8JJ46</accession>
<feature type="transmembrane region" description="Helical" evidence="6">
    <location>
        <begin position="12"/>
        <end position="29"/>
    </location>
</feature>
<keyword evidence="6" id="KW-0472">Membrane</keyword>
<dbReference type="Pfam" id="PF00672">
    <property type="entry name" value="HAMP"/>
    <property type="match status" value="1"/>
</dbReference>
<dbReference type="SMART" id="SM00283">
    <property type="entry name" value="MA"/>
    <property type="match status" value="1"/>
</dbReference>
<dbReference type="STRING" id="1513271.XM47_14375"/>
<dbReference type="PROSITE" id="PS50111">
    <property type="entry name" value="CHEMOTAXIS_TRANSDUC_2"/>
    <property type="match status" value="1"/>
</dbReference>
<dbReference type="PATRIC" id="fig|1513271.3.peg.2956"/>
<evidence type="ECO:0000259" key="7">
    <source>
        <dbReference type="PROSITE" id="PS50111"/>
    </source>
</evidence>
<evidence type="ECO:0000313" key="10">
    <source>
        <dbReference type="Proteomes" id="UP000037600"/>
    </source>
</evidence>
<dbReference type="CDD" id="cd11386">
    <property type="entry name" value="MCP_signal"/>
    <property type="match status" value="1"/>
</dbReference>
<dbReference type="PANTHER" id="PTHR32089:SF41">
    <property type="entry name" value="METHYL-ACCEPTING CHEMOTAXIS PROTEIN"/>
    <property type="match status" value="1"/>
</dbReference>
<dbReference type="GO" id="GO:0016020">
    <property type="term" value="C:membrane"/>
    <property type="evidence" value="ECO:0007669"/>
    <property type="project" value="UniProtKB-SubCell"/>
</dbReference>
<dbReference type="RefSeq" id="WP_048693928.1">
    <property type="nucleotide sequence ID" value="NZ_KQ130497.1"/>
</dbReference>
<dbReference type="Pfam" id="PF08376">
    <property type="entry name" value="NIT"/>
    <property type="match status" value="1"/>
</dbReference>
<keyword evidence="6" id="KW-0812">Transmembrane</keyword>
<feature type="region of interest" description="Disordered" evidence="5">
    <location>
        <begin position="649"/>
        <end position="668"/>
    </location>
</feature>
<proteinExistence type="inferred from homology"/>
<dbReference type="InterPro" id="IPR003660">
    <property type="entry name" value="HAMP_dom"/>
</dbReference>
<gene>
    <name evidence="9" type="ORF">XM47_14375</name>
</gene>
<dbReference type="InterPro" id="IPR013587">
    <property type="entry name" value="Nitrate/nitrite_sensing"/>
</dbReference>
<keyword evidence="6" id="KW-1133">Transmembrane helix</keyword>
<keyword evidence="10" id="KW-1185">Reference proteome</keyword>
<evidence type="ECO:0000256" key="3">
    <source>
        <dbReference type="ARBA" id="ARBA00029447"/>
    </source>
</evidence>
<dbReference type="Pfam" id="PF00015">
    <property type="entry name" value="MCPsignal"/>
    <property type="match status" value="1"/>
</dbReference>
<comment type="subcellular location">
    <subcellularLocation>
        <location evidence="1">Membrane</location>
    </subcellularLocation>
</comment>
<evidence type="ECO:0000256" key="6">
    <source>
        <dbReference type="SAM" id="Phobius"/>
    </source>
</evidence>
<evidence type="ECO:0008006" key="11">
    <source>
        <dbReference type="Google" id="ProtNLM"/>
    </source>
</evidence>
<feature type="domain" description="Methyl-accepting transducer" evidence="7">
    <location>
        <begin position="410"/>
        <end position="646"/>
    </location>
</feature>
<dbReference type="OrthoDB" id="2489132at2"/>
<evidence type="ECO:0000256" key="1">
    <source>
        <dbReference type="ARBA" id="ARBA00004370"/>
    </source>
</evidence>
<dbReference type="SUPFAM" id="SSF58104">
    <property type="entry name" value="Methyl-accepting chemotaxis protein (MCP) signaling domain"/>
    <property type="match status" value="1"/>
</dbReference>
<dbReference type="Gene3D" id="1.10.287.950">
    <property type="entry name" value="Methyl-accepting chemotaxis protein"/>
    <property type="match status" value="1"/>
</dbReference>
<dbReference type="GO" id="GO:0007165">
    <property type="term" value="P:signal transduction"/>
    <property type="evidence" value="ECO:0007669"/>
    <property type="project" value="UniProtKB-KW"/>
</dbReference>
<name>A0A0J8JJ46_9ALTE</name>
<organism evidence="9 10">
    <name type="scientific">Catenovulum maritimum</name>
    <dbReference type="NCBI Taxonomy" id="1513271"/>
    <lineage>
        <taxon>Bacteria</taxon>
        <taxon>Pseudomonadati</taxon>
        <taxon>Pseudomonadota</taxon>
        <taxon>Gammaproteobacteria</taxon>
        <taxon>Alteromonadales</taxon>
        <taxon>Alteromonadaceae</taxon>
        <taxon>Catenovulum</taxon>
    </lineage>
</organism>
<dbReference type="FunFam" id="1.10.287.950:FF:000001">
    <property type="entry name" value="Methyl-accepting chemotaxis sensory transducer"/>
    <property type="match status" value="1"/>
</dbReference>
<feature type="compositionally biased region" description="Polar residues" evidence="5">
    <location>
        <begin position="655"/>
        <end position="668"/>
    </location>
</feature>
<keyword evidence="2 4" id="KW-0807">Transducer</keyword>
<dbReference type="EMBL" id="LAZL01000024">
    <property type="protein sequence ID" value="KMT64471.1"/>
    <property type="molecule type" value="Genomic_DNA"/>
</dbReference>
<dbReference type="GO" id="GO:0006935">
    <property type="term" value="P:chemotaxis"/>
    <property type="evidence" value="ECO:0007669"/>
    <property type="project" value="UniProtKB-ARBA"/>
</dbReference>
<dbReference type="SMART" id="SM00304">
    <property type="entry name" value="HAMP"/>
    <property type="match status" value="1"/>
</dbReference>
<evidence type="ECO:0000259" key="8">
    <source>
        <dbReference type="PROSITE" id="PS50885"/>
    </source>
</evidence>
<dbReference type="InterPro" id="IPR004089">
    <property type="entry name" value="MCPsignal_dom"/>
</dbReference>
<sequence>MGILSHLNIRSRIIILAVLPMLIIGLFSLNQYRTAKKEQLIFENLKFVMALSYEAGKLMDQVQNERDLSNGFLAKENNFVGPLGEYFGSQGNEFESSLKQSRQAVDTQLGLFNQYIQNHQTEIALVPEVAEELTSLKNSIEAMLEARSLVDQYIIKDGNKWVLVTYDATSQRFYKLFEAIVRIASNNRELSLLSNAYNALVNLGERYSVERGVVLRAIYMKNLDYNLYAREKTTRQELSNAVERFNAFASRALRIEFRQQHLESELYKKVNSSWIKFRGSAGKKLDLDANQWYRDSSQNIDSLNDFKRDLAKRIETKADELYDQAVSRVWVSLAIIIGGVLFMAVFSFVIIRSIVKPLKNMVKELSYVAKNKDLVYPVTVTGTDELSEVASAFQLLLSSFNKTLAGVRDVEAKMIKLTENVSNSMTIIQTRANNQNKNTDGVSVAMNEMTASVKEVSNSAIYTSDAVLRLFEMSDKSAKGATTSKEIMETLTGELDTATLLVEQLNTESNAIGDVINVIQGIAEQTNLLALNAAIEAARAGEQGRGFAVVADEVRSLASRTQESTGHIKHQIEALQKGTHTVTSNMEQLKAQGIKAVDVVVESLGAFSVLHQELDDIAKMSTQIATAAEEQTVVSDDINKQIHEIKEDSEEMSHHVQQTQMASQELNETSEVLDSYIDEFKCG</sequence>
<evidence type="ECO:0000256" key="2">
    <source>
        <dbReference type="ARBA" id="ARBA00023224"/>
    </source>
</evidence>
<dbReference type="PANTHER" id="PTHR32089">
    <property type="entry name" value="METHYL-ACCEPTING CHEMOTAXIS PROTEIN MCPB"/>
    <property type="match status" value="1"/>
</dbReference>
<evidence type="ECO:0000313" key="9">
    <source>
        <dbReference type="EMBL" id="KMT64471.1"/>
    </source>
</evidence>
<feature type="domain" description="HAMP" evidence="8">
    <location>
        <begin position="352"/>
        <end position="405"/>
    </location>
</feature>
<dbReference type="Proteomes" id="UP000037600">
    <property type="component" value="Unassembled WGS sequence"/>
</dbReference>
<comment type="similarity">
    <text evidence="3">Belongs to the methyl-accepting chemotaxis (MCP) protein family.</text>
</comment>
<evidence type="ECO:0000256" key="5">
    <source>
        <dbReference type="SAM" id="MobiDB-lite"/>
    </source>
</evidence>
<protein>
    <recommendedName>
        <fullName evidence="11">Chemotaxis protein</fullName>
    </recommendedName>
</protein>
<evidence type="ECO:0000256" key="4">
    <source>
        <dbReference type="PROSITE-ProRule" id="PRU00284"/>
    </source>
</evidence>
<comment type="caution">
    <text evidence="9">The sequence shown here is derived from an EMBL/GenBank/DDBJ whole genome shotgun (WGS) entry which is preliminary data.</text>
</comment>
<dbReference type="PROSITE" id="PS50885">
    <property type="entry name" value="HAMP"/>
    <property type="match status" value="1"/>
</dbReference>